<evidence type="ECO:0000256" key="2">
    <source>
        <dbReference type="SAM" id="MobiDB-lite"/>
    </source>
</evidence>
<dbReference type="Pfam" id="PF01520">
    <property type="entry name" value="Amidase_3"/>
    <property type="match status" value="1"/>
</dbReference>
<evidence type="ECO:0000259" key="3">
    <source>
        <dbReference type="SMART" id="SM00646"/>
    </source>
</evidence>
<feature type="domain" description="MurNAc-LAA" evidence="3">
    <location>
        <begin position="165"/>
        <end position="277"/>
    </location>
</feature>
<feature type="compositionally biased region" description="Basic residues" evidence="2">
    <location>
        <begin position="16"/>
        <end position="33"/>
    </location>
</feature>
<feature type="region of interest" description="Disordered" evidence="2">
    <location>
        <begin position="1"/>
        <end position="33"/>
    </location>
</feature>
<dbReference type="CDD" id="cd02696">
    <property type="entry name" value="MurNAc-LAA"/>
    <property type="match status" value="1"/>
</dbReference>
<dbReference type="Gene3D" id="3.40.630.40">
    <property type="entry name" value="Zn-dependent exopeptidases"/>
    <property type="match status" value="1"/>
</dbReference>
<organism evidence="4 5">
    <name type="scientific">Romboutsia faecis</name>
    <dbReference type="NCBI Taxonomy" id="2764597"/>
    <lineage>
        <taxon>Bacteria</taxon>
        <taxon>Bacillati</taxon>
        <taxon>Bacillota</taxon>
        <taxon>Clostridia</taxon>
        <taxon>Peptostreptococcales</taxon>
        <taxon>Peptostreptococcaceae</taxon>
        <taxon>Romboutsia</taxon>
    </lineage>
</organism>
<dbReference type="SUPFAM" id="SSF53187">
    <property type="entry name" value="Zn-dependent exopeptidases"/>
    <property type="match status" value="1"/>
</dbReference>
<accession>A0ABR7JLR2</accession>
<feature type="compositionally biased region" description="Polar residues" evidence="2">
    <location>
        <begin position="1"/>
        <end position="13"/>
    </location>
</feature>
<proteinExistence type="predicted"/>
<name>A0ABR7JLR2_9FIRM</name>
<dbReference type="RefSeq" id="WP_153923803.1">
    <property type="nucleotide sequence ID" value="NZ_JACRWE010000002.1"/>
</dbReference>
<dbReference type="InterPro" id="IPR050695">
    <property type="entry name" value="N-acetylmuramoyl_amidase_3"/>
</dbReference>
<comment type="caution">
    <text evidence="4">The sequence shown here is derived from an EMBL/GenBank/DDBJ whole genome shotgun (WGS) entry which is preliminary data.</text>
</comment>
<dbReference type="SMART" id="SM00646">
    <property type="entry name" value="Ami_3"/>
    <property type="match status" value="1"/>
</dbReference>
<dbReference type="InterPro" id="IPR002508">
    <property type="entry name" value="MurNAc-LAA_cat"/>
</dbReference>
<gene>
    <name evidence="4" type="ORF">H8923_03825</name>
</gene>
<dbReference type="Proteomes" id="UP000609849">
    <property type="component" value="Unassembled WGS sequence"/>
</dbReference>
<dbReference type="EMBL" id="JACRWE010000002">
    <property type="protein sequence ID" value="MBC5995876.1"/>
    <property type="molecule type" value="Genomic_DNA"/>
</dbReference>
<reference evidence="4 5" key="1">
    <citation type="submission" date="2020-08" db="EMBL/GenBank/DDBJ databases">
        <authorList>
            <person name="Liu C."/>
            <person name="Sun Q."/>
        </authorList>
    </citation>
    <scope>NUCLEOTIDE SEQUENCE [LARGE SCALE GENOMIC DNA]</scope>
    <source>
        <strain evidence="4 5">NSJ-18</strain>
    </source>
</reference>
<sequence length="284" mass="31826">MSYRNNKGRNNVTYLHKNKKNNPRSSKSKKLNKKRKINKAKLGILVLGILVLSFGTLKATQSVAEVVKNVSVKMGSNNDDQIVEAEKQFDLSEEQKQNNKIYTVFIDPGRGGDDKGVQSKTTKNYEKDITLEIGKKLASKLSSQSDINVIVSRSEDVNISTSDRVQQAKQQKADFLVSLQLNSEYGGNTANGVEIYYKKDELYRVDELARYVQDSIVSYVDLKDRGIGIGDFGVLREATMPAIVIKCGFITNPEEEKKLTDEKFLNEFTEGIAQGILSYIDAHK</sequence>
<evidence type="ECO:0000313" key="5">
    <source>
        <dbReference type="Proteomes" id="UP000609849"/>
    </source>
</evidence>
<dbReference type="PANTHER" id="PTHR30404">
    <property type="entry name" value="N-ACETYLMURAMOYL-L-ALANINE AMIDASE"/>
    <property type="match status" value="1"/>
</dbReference>
<protein>
    <submittedName>
        <fullName evidence="4">N-acetylmuramoyl-L-alanine amidase</fullName>
    </submittedName>
</protein>
<keyword evidence="1" id="KW-0378">Hydrolase</keyword>
<evidence type="ECO:0000256" key="1">
    <source>
        <dbReference type="ARBA" id="ARBA00022801"/>
    </source>
</evidence>
<dbReference type="PANTHER" id="PTHR30404:SF0">
    <property type="entry name" value="N-ACETYLMURAMOYL-L-ALANINE AMIDASE AMIC"/>
    <property type="match status" value="1"/>
</dbReference>
<keyword evidence="5" id="KW-1185">Reference proteome</keyword>
<evidence type="ECO:0000313" key="4">
    <source>
        <dbReference type="EMBL" id="MBC5995876.1"/>
    </source>
</evidence>